<dbReference type="PANTHER" id="PTHR43881:SF1">
    <property type="entry name" value="GAMMA-GLUTAMYLTRANSPEPTIDASE (AFU_ORTHOLOGUE AFUA_4G13580)"/>
    <property type="match status" value="1"/>
</dbReference>
<dbReference type="AlphaFoldDB" id="A0A1I4AP10"/>
<comment type="subunit">
    <text evidence="6">This enzyme consists of two polypeptide chains, which are synthesized in precursor form from a single polypeptide.</text>
</comment>
<proteinExistence type="inferred from homology"/>
<dbReference type="InterPro" id="IPR000101">
    <property type="entry name" value="GGT_peptidase"/>
</dbReference>
<dbReference type="InterPro" id="IPR029055">
    <property type="entry name" value="Ntn_hydrolases_N"/>
</dbReference>
<dbReference type="Pfam" id="PF01019">
    <property type="entry name" value="G_glu_transpept"/>
    <property type="match status" value="1"/>
</dbReference>
<keyword evidence="6" id="KW-0865">Zymogen</keyword>
<dbReference type="EC" id="2.3.2.2" evidence="6"/>
<keyword evidence="6 7" id="KW-0378">Hydrolase</keyword>
<dbReference type="NCBIfam" id="TIGR00066">
    <property type="entry name" value="g_glut_trans"/>
    <property type="match status" value="1"/>
</dbReference>
<dbReference type="STRING" id="1123062.SAMN02745775_10422"/>
<dbReference type="InterPro" id="IPR043137">
    <property type="entry name" value="GGT_ssub_C"/>
</dbReference>
<evidence type="ECO:0000256" key="2">
    <source>
        <dbReference type="ARBA" id="ARBA00001089"/>
    </source>
</evidence>
<dbReference type="RefSeq" id="WP_245762062.1">
    <property type="nucleotide sequence ID" value="NZ_FOSQ01000004.1"/>
</dbReference>
<dbReference type="GO" id="GO:0036374">
    <property type="term" value="F:glutathione hydrolase activity"/>
    <property type="evidence" value="ECO:0007669"/>
    <property type="project" value="UniProtKB-UniRule"/>
</dbReference>
<comment type="similarity">
    <text evidence="6">Belongs to the gamma-glutamyltransferase family.</text>
</comment>
<dbReference type="UniPathway" id="UPA00204"/>
<dbReference type="Proteomes" id="UP000199473">
    <property type="component" value="Unassembled WGS sequence"/>
</dbReference>
<feature type="binding site" evidence="5">
    <location>
        <position position="440"/>
    </location>
    <ligand>
        <name>L-glutamate</name>
        <dbReference type="ChEBI" id="CHEBI:29985"/>
    </ligand>
</feature>
<evidence type="ECO:0000313" key="8">
    <source>
        <dbReference type="Proteomes" id="UP000199473"/>
    </source>
</evidence>
<reference evidence="7 8" key="1">
    <citation type="submission" date="2016-10" db="EMBL/GenBank/DDBJ databases">
        <authorList>
            <person name="de Groot N.N."/>
        </authorList>
    </citation>
    <scope>NUCLEOTIDE SEQUENCE [LARGE SCALE GENOMIC DNA]</scope>
    <source>
        <strain evidence="7 8">DSM 19981</strain>
    </source>
</reference>
<sequence length="535" mass="56831">MKRDFHAPGRSAVYAANGMAATSMPQATLAALDILRAGGNAMDAAIAACAVLGVVEPQSTGIGGDCFCLYAPAGTGQVIAMNGSGRAPRGATPEALRASGLTAMMPTSAHSVTVPGAISAWAALNAAHGRKSLEEILAPAIAYAEDGFFLSARVASDWEGSVGKLSKQAAAAKHFLKDGAAYALGDKFVNPRLGATMRAIGKHGAKAFYEGAIAADMVRTLREAGGTHTEEDFARGASVAGFVDPIKRPYRDMEVFQCPPNGSGMITLMILGMIEKLGFPEQGFLSVERLHRHIEAARLAYRDRDAFLADPSQVDVPVEKLISDEYLNRLAALIRDDRALPELPLPGESDLAKHKDTVYLSVVDRDGNAVSFINSLFEGFGSGIFAPEAGVMLQNRGYGFRLEEGHPNCIAPDKRPMHTIIPGMVMKGGQAVMPYGVMGGHYQPMGQTTFLANHFEYGLDVQEALDAPRLFPRLGKVQVEKGIPASVVDRLNRLGHECELIDKPHGGGQAILIDRERGCLVGGSDPRKDGCAMGY</sequence>
<feature type="active site" description="Nucleophile" evidence="4">
    <location>
        <position position="357"/>
    </location>
</feature>
<comment type="catalytic activity">
    <reaction evidence="3 6">
        <text>an N-terminal (5-L-glutamyl)-[peptide] + an alpha-amino acid = 5-L-glutamyl amino acid + an N-terminal L-alpha-aminoacyl-[peptide]</text>
        <dbReference type="Rhea" id="RHEA:23904"/>
        <dbReference type="Rhea" id="RHEA-COMP:9780"/>
        <dbReference type="Rhea" id="RHEA-COMP:9795"/>
        <dbReference type="ChEBI" id="CHEBI:77644"/>
        <dbReference type="ChEBI" id="CHEBI:78597"/>
        <dbReference type="ChEBI" id="CHEBI:78599"/>
        <dbReference type="ChEBI" id="CHEBI:78608"/>
        <dbReference type="EC" id="2.3.2.2"/>
    </reaction>
</comment>
<dbReference type="InterPro" id="IPR043138">
    <property type="entry name" value="GGT_lsub"/>
</dbReference>
<dbReference type="GO" id="GO:0006750">
    <property type="term" value="P:glutathione biosynthetic process"/>
    <property type="evidence" value="ECO:0007669"/>
    <property type="project" value="UniProtKB-KW"/>
</dbReference>
<dbReference type="EC" id="3.4.19.13" evidence="6"/>
<evidence type="ECO:0000256" key="4">
    <source>
        <dbReference type="PIRSR" id="PIRSR600101-1"/>
    </source>
</evidence>
<organism evidence="7 8">
    <name type="scientific">Falsiroseomonas stagni DSM 19981</name>
    <dbReference type="NCBI Taxonomy" id="1123062"/>
    <lineage>
        <taxon>Bacteria</taxon>
        <taxon>Pseudomonadati</taxon>
        <taxon>Pseudomonadota</taxon>
        <taxon>Alphaproteobacteria</taxon>
        <taxon>Acetobacterales</taxon>
        <taxon>Roseomonadaceae</taxon>
        <taxon>Falsiroseomonas</taxon>
    </lineage>
</organism>
<dbReference type="PANTHER" id="PTHR43881">
    <property type="entry name" value="GAMMA-GLUTAMYLTRANSPEPTIDASE (AFU_ORTHOLOGUE AFUA_4G13580)"/>
    <property type="match status" value="1"/>
</dbReference>
<name>A0A1I4AP10_9PROT</name>
<evidence type="ECO:0000256" key="3">
    <source>
        <dbReference type="ARBA" id="ARBA00047417"/>
    </source>
</evidence>
<dbReference type="Gene3D" id="3.60.20.40">
    <property type="match status" value="1"/>
</dbReference>
<dbReference type="PRINTS" id="PR01210">
    <property type="entry name" value="GGTRANSPTASE"/>
</dbReference>
<dbReference type="GO" id="GO:0006751">
    <property type="term" value="P:glutathione catabolic process"/>
    <property type="evidence" value="ECO:0007669"/>
    <property type="project" value="UniProtKB-UniRule"/>
</dbReference>
<comment type="catalytic activity">
    <reaction evidence="2 6">
        <text>glutathione + H2O = L-cysteinylglycine + L-glutamate</text>
        <dbReference type="Rhea" id="RHEA:28807"/>
        <dbReference type="ChEBI" id="CHEBI:15377"/>
        <dbReference type="ChEBI" id="CHEBI:29985"/>
        <dbReference type="ChEBI" id="CHEBI:57925"/>
        <dbReference type="ChEBI" id="CHEBI:61694"/>
        <dbReference type="EC" id="3.4.19.13"/>
    </reaction>
</comment>
<accession>A0A1I4AP10</accession>
<evidence type="ECO:0000256" key="1">
    <source>
        <dbReference type="ARBA" id="ARBA00001049"/>
    </source>
</evidence>
<dbReference type="GO" id="GO:0103068">
    <property type="term" value="F:leukotriene C4 gamma-glutamyl transferase activity"/>
    <property type="evidence" value="ECO:0007669"/>
    <property type="project" value="UniProtKB-EC"/>
</dbReference>
<evidence type="ECO:0000313" key="7">
    <source>
        <dbReference type="EMBL" id="SFK58023.1"/>
    </source>
</evidence>
<comment type="pathway">
    <text evidence="6">Sulfur metabolism; glutathione metabolism.</text>
</comment>
<keyword evidence="8" id="KW-1185">Reference proteome</keyword>
<keyword evidence="6" id="KW-0012">Acyltransferase</keyword>
<dbReference type="EMBL" id="FOSQ01000004">
    <property type="protein sequence ID" value="SFK58023.1"/>
    <property type="molecule type" value="Genomic_DNA"/>
</dbReference>
<keyword evidence="6" id="KW-0317">Glutathione biosynthesis</keyword>
<keyword evidence="6" id="KW-0808">Transferase</keyword>
<gene>
    <name evidence="7" type="ORF">SAMN02745775_10422</name>
</gene>
<dbReference type="Gene3D" id="1.10.246.130">
    <property type="match status" value="1"/>
</dbReference>
<comment type="PTM">
    <text evidence="6">Cleaved by autocatalysis into a large and a small subunit.</text>
</comment>
<dbReference type="SUPFAM" id="SSF56235">
    <property type="entry name" value="N-terminal nucleophile aminohydrolases (Ntn hydrolases)"/>
    <property type="match status" value="1"/>
</dbReference>
<evidence type="ECO:0000256" key="5">
    <source>
        <dbReference type="PIRSR" id="PIRSR600101-2"/>
    </source>
</evidence>
<comment type="catalytic activity">
    <reaction evidence="1 6">
        <text>an S-substituted glutathione + H2O = an S-substituted L-cysteinylglycine + L-glutamate</text>
        <dbReference type="Rhea" id="RHEA:59468"/>
        <dbReference type="ChEBI" id="CHEBI:15377"/>
        <dbReference type="ChEBI" id="CHEBI:29985"/>
        <dbReference type="ChEBI" id="CHEBI:90779"/>
        <dbReference type="ChEBI" id="CHEBI:143103"/>
        <dbReference type="EC" id="3.4.19.13"/>
    </reaction>
</comment>
<dbReference type="InterPro" id="IPR052896">
    <property type="entry name" value="GGT-like_enzyme"/>
</dbReference>
<evidence type="ECO:0000256" key="6">
    <source>
        <dbReference type="RuleBase" id="RU368036"/>
    </source>
</evidence>
<protein>
    <recommendedName>
        <fullName evidence="6">Glutathione hydrolase proenzyme</fullName>
        <ecNumber evidence="6">2.3.2.2</ecNumber>
        <ecNumber evidence="6">3.4.19.13</ecNumber>
    </recommendedName>
    <component>
        <recommendedName>
            <fullName evidence="6">Glutathione hydrolase large chain</fullName>
        </recommendedName>
    </component>
    <component>
        <recommendedName>
            <fullName evidence="6">Glutathione hydrolase small chain</fullName>
        </recommendedName>
    </component>
</protein>